<dbReference type="Proteomes" id="UP001500432">
    <property type="component" value="Unassembled WGS sequence"/>
</dbReference>
<accession>A0ABP5NTW5</accession>
<gene>
    <name evidence="1" type="ORF">GCM10009849_28770</name>
</gene>
<organism evidence="1 2">
    <name type="scientific">Sinomonas flava</name>
    <dbReference type="NCBI Taxonomy" id="496857"/>
    <lineage>
        <taxon>Bacteria</taxon>
        <taxon>Bacillati</taxon>
        <taxon>Actinomycetota</taxon>
        <taxon>Actinomycetes</taxon>
        <taxon>Micrococcales</taxon>
        <taxon>Micrococcaceae</taxon>
        <taxon>Sinomonas</taxon>
    </lineage>
</organism>
<protein>
    <recommendedName>
        <fullName evidence="3">GerMN domain-containing protein</fullName>
    </recommendedName>
</protein>
<name>A0ABP5NTW5_9MICC</name>
<proteinExistence type="predicted"/>
<dbReference type="EMBL" id="BAAAQW010000009">
    <property type="protein sequence ID" value="GAA2202026.1"/>
    <property type="molecule type" value="Genomic_DNA"/>
</dbReference>
<evidence type="ECO:0000313" key="2">
    <source>
        <dbReference type="Proteomes" id="UP001500432"/>
    </source>
</evidence>
<reference evidence="2" key="1">
    <citation type="journal article" date="2019" name="Int. J. Syst. Evol. Microbiol.">
        <title>The Global Catalogue of Microorganisms (GCM) 10K type strain sequencing project: providing services to taxonomists for standard genome sequencing and annotation.</title>
        <authorList>
            <consortium name="The Broad Institute Genomics Platform"/>
            <consortium name="The Broad Institute Genome Sequencing Center for Infectious Disease"/>
            <person name="Wu L."/>
            <person name="Ma J."/>
        </authorList>
    </citation>
    <scope>NUCLEOTIDE SEQUENCE [LARGE SCALE GENOMIC DNA]</scope>
    <source>
        <strain evidence="2">JCM 16034</strain>
    </source>
</reference>
<sequence>MGDGGVAGPAIGCGDSLVATSTAPERFRDQVAPSMRRLLADHRAMLGQSGLYNALYQSDLTYDGAAYDGRTITVYLSGTFTLAGVCDVPRVTAQLERTAITAAGAAQANILVNGRPLAAVLSLK</sequence>
<comment type="caution">
    <text evidence="1">The sequence shown here is derived from an EMBL/GenBank/DDBJ whole genome shotgun (WGS) entry which is preliminary data.</text>
</comment>
<evidence type="ECO:0000313" key="1">
    <source>
        <dbReference type="EMBL" id="GAA2202026.1"/>
    </source>
</evidence>
<keyword evidence="2" id="KW-1185">Reference proteome</keyword>
<evidence type="ECO:0008006" key="3">
    <source>
        <dbReference type="Google" id="ProtNLM"/>
    </source>
</evidence>